<dbReference type="GO" id="GO:0000156">
    <property type="term" value="F:phosphorelay response regulator activity"/>
    <property type="evidence" value="ECO:0007669"/>
    <property type="project" value="TreeGrafter"/>
</dbReference>
<dbReference type="SUPFAM" id="SSF46894">
    <property type="entry name" value="C-terminal effector domain of the bipartite response regulators"/>
    <property type="match status" value="1"/>
</dbReference>
<dbReference type="SMART" id="SM00862">
    <property type="entry name" value="Trans_reg_C"/>
    <property type="match status" value="1"/>
</dbReference>
<evidence type="ECO:0000259" key="9">
    <source>
        <dbReference type="PROSITE" id="PS51755"/>
    </source>
</evidence>
<keyword evidence="4 7" id="KW-0238">DNA-binding</keyword>
<dbReference type="InterPro" id="IPR016032">
    <property type="entry name" value="Sig_transdc_resp-reg_C-effctor"/>
</dbReference>
<dbReference type="EMBL" id="FNCE01000001">
    <property type="protein sequence ID" value="SDF46259.1"/>
    <property type="molecule type" value="Genomic_DNA"/>
</dbReference>
<dbReference type="PANTHER" id="PTHR48111">
    <property type="entry name" value="REGULATOR OF RPOS"/>
    <property type="match status" value="1"/>
</dbReference>
<dbReference type="GO" id="GO:0006355">
    <property type="term" value="P:regulation of DNA-templated transcription"/>
    <property type="evidence" value="ECO:0007669"/>
    <property type="project" value="InterPro"/>
</dbReference>
<dbReference type="OrthoDB" id="9802426at2"/>
<feature type="domain" description="OmpR/PhoB-type" evidence="9">
    <location>
        <begin position="142"/>
        <end position="247"/>
    </location>
</feature>
<reference evidence="10 11" key="1">
    <citation type="submission" date="2016-10" db="EMBL/GenBank/DDBJ databases">
        <authorList>
            <person name="de Groot N.N."/>
        </authorList>
    </citation>
    <scope>NUCLEOTIDE SEQUENCE [LARGE SCALE GENOMIC DNA]</scope>
    <source>
        <strain evidence="10 11">DSM 25584</strain>
    </source>
</reference>
<dbReference type="STRING" id="1082479.SAMN05216241_101172"/>
<proteinExistence type="predicted"/>
<dbReference type="PROSITE" id="PS51755">
    <property type="entry name" value="OMPR_PHOB"/>
    <property type="match status" value="1"/>
</dbReference>
<protein>
    <submittedName>
        <fullName evidence="10">Two-component system, OmpR family, response regulator ChvI</fullName>
    </submittedName>
</protein>
<keyword evidence="11" id="KW-1185">Reference proteome</keyword>
<evidence type="ECO:0000256" key="1">
    <source>
        <dbReference type="ARBA" id="ARBA00022553"/>
    </source>
</evidence>
<dbReference type="InterPro" id="IPR001867">
    <property type="entry name" value="OmpR/PhoB-type_DNA-bd"/>
</dbReference>
<evidence type="ECO:0000256" key="7">
    <source>
        <dbReference type="PROSITE-ProRule" id="PRU01091"/>
    </source>
</evidence>
<organism evidence="10 11">
    <name type="scientific">Limimonas halophila</name>
    <dbReference type="NCBI Taxonomy" id="1082479"/>
    <lineage>
        <taxon>Bacteria</taxon>
        <taxon>Pseudomonadati</taxon>
        <taxon>Pseudomonadota</taxon>
        <taxon>Alphaproteobacteria</taxon>
        <taxon>Rhodospirillales</taxon>
        <taxon>Rhodovibrionaceae</taxon>
        <taxon>Limimonas</taxon>
    </lineage>
</organism>
<dbReference type="Pfam" id="PF00072">
    <property type="entry name" value="Response_reg"/>
    <property type="match status" value="1"/>
</dbReference>
<dbReference type="GO" id="GO:0032993">
    <property type="term" value="C:protein-DNA complex"/>
    <property type="evidence" value="ECO:0007669"/>
    <property type="project" value="TreeGrafter"/>
</dbReference>
<name>A0A1G7LB92_9PROT</name>
<dbReference type="CDD" id="cd17574">
    <property type="entry name" value="REC_OmpR"/>
    <property type="match status" value="1"/>
</dbReference>
<evidence type="ECO:0000259" key="8">
    <source>
        <dbReference type="PROSITE" id="PS50110"/>
    </source>
</evidence>
<evidence type="ECO:0000313" key="10">
    <source>
        <dbReference type="EMBL" id="SDF46259.1"/>
    </source>
</evidence>
<dbReference type="CDD" id="cd00383">
    <property type="entry name" value="trans_reg_C"/>
    <property type="match status" value="1"/>
</dbReference>
<evidence type="ECO:0000313" key="11">
    <source>
        <dbReference type="Proteomes" id="UP000199415"/>
    </source>
</evidence>
<keyword evidence="2" id="KW-0902">Two-component regulatory system</keyword>
<dbReference type="InterPro" id="IPR039420">
    <property type="entry name" value="WalR-like"/>
</dbReference>
<evidence type="ECO:0000256" key="4">
    <source>
        <dbReference type="ARBA" id="ARBA00023125"/>
    </source>
</evidence>
<dbReference type="Proteomes" id="UP000199415">
    <property type="component" value="Unassembled WGS sequence"/>
</dbReference>
<dbReference type="InterPro" id="IPR011006">
    <property type="entry name" value="CheY-like_superfamily"/>
</dbReference>
<dbReference type="AlphaFoldDB" id="A0A1G7LB92"/>
<evidence type="ECO:0000256" key="6">
    <source>
        <dbReference type="PROSITE-ProRule" id="PRU00169"/>
    </source>
</evidence>
<keyword evidence="3" id="KW-0805">Transcription regulation</keyword>
<dbReference type="Gene3D" id="1.10.10.10">
    <property type="entry name" value="Winged helix-like DNA-binding domain superfamily/Winged helix DNA-binding domain"/>
    <property type="match status" value="1"/>
</dbReference>
<accession>A0A1G7LB92</accession>
<keyword evidence="1 6" id="KW-0597">Phosphoprotein</keyword>
<dbReference type="InterPro" id="IPR001789">
    <property type="entry name" value="Sig_transdc_resp-reg_receiver"/>
</dbReference>
<dbReference type="Gene3D" id="3.40.50.2300">
    <property type="match status" value="1"/>
</dbReference>
<evidence type="ECO:0000256" key="5">
    <source>
        <dbReference type="ARBA" id="ARBA00023163"/>
    </source>
</evidence>
<sequence length="252" mass="27918">MVTDTSGKNIVVVDDDPLFRESLGDNLRDDGYVVADFEGGEPALDYLNRGEPADLVVLDWRMPGMTGLQVLRELRSRDLDMPVIFLTVLGDQVYEEAALNHGAVDFVEKSRSLAIIKRRIALSLSREPLDGQESQAAESGGENTVSHGNLTIDRDIARAYWKGVEVPLTLNEVRIVDILAGRAGKDVRYRELYDQVHGAGFVAGSGEEGHRGNVRTLIKRIRTKFRNVDPAFDAIENYPGFGYRWRDDGAGA</sequence>
<feature type="domain" description="Response regulatory" evidence="8">
    <location>
        <begin position="9"/>
        <end position="124"/>
    </location>
</feature>
<feature type="DNA-binding region" description="OmpR/PhoB-type" evidence="7">
    <location>
        <begin position="142"/>
        <end position="247"/>
    </location>
</feature>
<dbReference type="SUPFAM" id="SSF52172">
    <property type="entry name" value="CheY-like"/>
    <property type="match status" value="1"/>
</dbReference>
<dbReference type="SMART" id="SM00448">
    <property type="entry name" value="REC"/>
    <property type="match status" value="1"/>
</dbReference>
<gene>
    <name evidence="10" type="ORF">SAMN05216241_101172</name>
</gene>
<feature type="modified residue" description="4-aspartylphosphate" evidence="6">
    <location>
        <position position="59"/>
    </location>
</feature>
<dbReference type="Pfam" id="PF00486">
    <property type="entry name" value="Trans_reg_C"/>
    <property type="match status" value="1"/>
</dbReference>
<dbReference type="GO" id="GO:0005829">
    <property type="term" value="C:cytosol"/>
    <property type="evidence" value="ECO:0007669"/>
    <property type="project" value="TreeGrafter"/>
</dbReference>
<evidence type="ECO:0000256" key="3">
    <source>
        <dbReference type="ARBA" id="ARBA00023015"/>
    </source>
</evidence>
<dbReference type="InterPro" id="IPR036388">
    <property type="entry name" value="WH-like_DNA-bd_sf"/>
</dbReference>
<dbReference type="PROSITE" id="PS50110">
    <property type="entry name" value="RESPONSE_REGULATORY"/>
    <property type="match status" value="1"/>
</dbReference>
<dbReference type="GO" id="GO:0000976">
    <property type="term" value="F:transcription cis-regulatory region binding"/>
    <property type="evidence" value="ECO:0007669"/>
    <property type="project" value="TreeGrafter"/>
</dbReference>
<keyword evidence="5" id="KW-0804">Transcription</keyword>
<evidence type="ECO:0000256" key="2">
    <source>
        <dbReference type="ARBA" id="ARBA00023012"/>
    </source>
</evidence>
<dbReference type="PANTHER" id="PTHR48111:SF1">
    <property type="entry name" value="TWO-COMPONENT RESPONSE REGULATOR ORR33"/>
    <property type="match status" value="1"/>
</dbReference>